<dbReference type="OrthoDB" id="2737607at2759"/>
<name>A0A2G8SFM2_9APHY</name>
<dbReference type="Pfam" id="PF20152">
    <property type="entry name" value="DUF6534"/>
    <property type="match status" value="1"/>
</dbReference>
<keyword evidence="4" id="KW-1185">Reference proteome</keyword>
<dbReference type="InterPro" id="IPR045339">
    <property type="entry name" value="DUF6534"/>
</dbReference>
<feature type="transmembrane region" description="Helical" evidence="1">
    <location>
        <begin position="20"/>
        <end position="38"/>
    </location>
</feature>
<comment type="caution">
    <text evidence="3">The sequence shown here is derived from an EMBL/GenBank/DDBJ whole genome shotgun (WGS) entry which is preliminary data.</text>
</comment>
<gene>
    <name evidence="3" type="ORF">GSI_05634</name>
</gene>
<dbReference type="Proteomes" id="UP000230002">
    <property type="component" value="Unassembled WGS sequence"/>
</dbReference>
<keyword evidence="1" id="KW-1133">Transmembrane helix</keyword>
<evidence type="ECO:0000256" key="1">
    <source>
        <dbReference type="SAM" id="Phobius"/>
    </source>
</evidence>
<protein>
    <recommendedName>
        <fullName evidence="2">DUF6534 domain-containing protein</fullName>
    </recommendedName>
</protein>
<accession>A0A2G8SFM2</accession>
<evidence type="ECO:0000313" key="3">
    <source>
        <dbReference type="EMBL" id="PIL32388.1"/>
    </source>
</evidence>
<proteinExistence type="predicted"/>
<feature type="transmembrane region" description="Helical" evidence="1">
    <location>
        <begin position="79"/>
        <end position="97"/>
    </location>
</feature>
<dbReference type="STRING" id="1077348.A0A2G8SFM2"/>
<dbReference type="AlphaFoldDB" id="A0A2G8SFM2"/>
<feature type="domain" description="DUF6534" evidence="2">
    <location>
        <begin position="179"/>
        <end position="259"/>
    </location>
</feature>
<sequence length="260" mass="28133">MSSSSISPMTHPGQSPDSTFGAVLIGTFVGLTLYGLVVHQTYRYFMLYPKDSGWIKTLASSTSRPPAFYNDRYSVPYRLFETFHMVLSTHGCYYYLVTNYGNVDAAQSTVWSLGLLSATTGLIVMPSQGFFAGRIFRLGGTRYRILVLFACVLMAMELGFSCAATAQACWLISAGTGSAFLADGLLTGVLVNLLHTQRTGEKLMDRVVDTLILYGVNTGLLTGVVTLASLVFSLVCPHNLIYAGFAIVATKMYANSLLAA</sequence>
<evidence type="ECO:0000313" key="4">
    <source>
        <dbReference type="Proteomes" id="UP000230002"/>
    </source>
</evidence>
<feature type="transmembrane region" description="Helical" evidence="1">
    <location>
        <begin position="145"/>
        <end position="166"/>
    </location>
</feature>
<feature type="transmembrane region" description="Helical" evidence="1">
    <location>
        <begin position="172"/>
        <end position="191"/>
    </location>
</feature>
<evidence type="ECO:0000259" key="2">
    <source>
        <dbReference type="Pfam" id="PF20152"/>
    </source>
</evidence>
<keyword evidence="1" id="KW-0472">Membrane</keyword>
<feature type="transmembrane region" description="Helical" evidence="1">
    <location>
        <begin position="240"/>
        <end position="259"/>
    </location>
</feature>
<dbReference type="PANTHER" id="PTHR40465:SF1">
    <property type="entry name" value="DUF6534 DOMAIN-CONTAINING PROTEIN"/>
    <property type="match status" value="1"/>
</dbReference>
<reference evidence="3 4" key="1">
    <citation type="journal article" date="2015" name="Sci. Rep.">
        <title>Chromosome-level genome map provides insights into diverse defense mechanisms in the medicinal fungus Ganoderma sinense.</title>
        <authorList>
            <person name="Zhu Y."/>
            <person name="Xu J."/>
            <person name="Sun C."/>
            <person name="Zhou S."/>
            <person name="Xu H."/>
            <person name="Nelson D.R."/>
            <person name="Qian J."/>
            <person name="Song J."/>
            <person name="Luo H."/>
            <person name="Xiang L."/>
            <person name="Li Y."/>
            <person name="Xu Z."/>
            <person name="Ji A."/>
            <person name="Wang L."/>
            <person name="Lu S."/>
            <person name="Hayward A."/>
            <person name="Sun W."/>
            <person name="Li X."/>
            <person name="Schwartz D.C."/>
            <person name="Wang Y."/>
            <person name="Chen S."/>
        </authorList>
    </citation>
    <scope>NUCLEOTIDE SEQUENCE [LARGE SCALE GENOMIC DNA]</scope>
    <source>
        <strain evidence="3 4">ZZ0214-1</strain>
    </source>
</reference>
<dbReference type="PANTHER" id="PTHR40465">
    <property type="entry name" value="CHROMOSOME 1, WHOLE GENOME SHOTGUN SEQUENCE"/>
    <property type="match status" value="1"/>
</dbReference>
<feature type="transmembrane region" description="Helical" evidence="1">
    <location>
        <begin position="109"/>
        <end position="133"/>
    </location>
</feature>
<keyword evidence="1" id="KW-0812">Transmembrane</keyword>
<feature type="transmembrane region" description="Helical" evidence="1">
    <location>
        <begin position="211"/>
        <end position="234"/>
    </location>
</feature>
<organism evidence="3 4">
    <name type="scientific">Ganoderma sinense ZZ0214-1</name>
    <dbReference type="NCBI Taxonomy" id="1077348"/>
    <lineage>
        <taxon>Eukaryota</taxon>
        <taxon>Fungi</taxon>
        <taxon>Dikarya</taxon>
        <taxon>Basidiomycota</taxon>
        <taxon>Agaricomycotina</taxon>
        <taxon>Agaricomycetes</taxon>
        <taxon>Polyporales</taxon>
        <taxon>Polyporaceae</taxon>
        <taxon>Ganoderma</taxon>
    </lineage>
</organism>
<dbReference type="EMBL" id="AYKW01000011">
    <property type="protein sequence ID" value="PIL32388.1"/>
    <property type="molecule type" value="Genomic_DNA"/>
</dbReference>